<protein>
    <recommendedName>
        <fullName evidence="5">Asteroid domain-containing protein</fullName>
    </recommendedName>
</protein>
<name>A0AAD7W0T4_9TELE</name>
<proteinExistence type="inferred from homology"/>
<gene>
    <name evidence="3" type="ORF">AAFF_G00307960</name>
</gene>
<organism evidence="3 4">
    <name type="scientific">Aldrovandia affinis</name>
    <dbReference type="NCBI Taxonomy" id="143900"/>
    <lineage>
        <taxon>Eukaryota</taxon>
        <taxon>Metazoa</taxon>
        <taxon>Chordata</taxon>
        <taxon>Craniata</taxon>
        <taxon>Vertebrata</taxon>
        <taxon>Euteleostomi</taxon>
        <taxon>Actinopterygii</taxon>
        <taxon>Neopterygii</taxon>
        <taxon>Teleostei</taxon>
        <taxon>Notacanthiformes</taxon>
        <taxon>Halosauridae</taxon>
        <taxon>Aldrovandia</taxon>
    </lineage>
</organism>
<evidence type="ECO:0000313" key="3">
    <source>
        <dbReference type="EMBL" id="KAJ8371478.1"/>
    </source>
</evidence>
<dbReference type="AlphaFoldDB" id="A0AAD7W0T4"/>
<evidence type="ECO:0000313" key="4">
    <source>
        <dbReference type="Proteomes" id="UP001221898"/>
    </source>
</evidence>
<dbReference type="EMBL" id="JAINUG010000449">
    <property type="protein sequence ID" value="KAJ8371478.1"/>
    <property type="molecule type" value="Genomic_DNA"/>
</dbReference>
<dbReference type="Proteomes" id="UP001221898">
    <property type="component" value="Unassembled WGS sequence"/>
</dbReference>
<accession>A0AAD7W0T4</accession>
<feature type="compositionally biased region" description="Acidic residues" evidence="2">
    <location>
        <begin position="648"/>
        <end position="667"/>
    </location>
</feature>
<comment type="caution">
    <text evidence="3">The sequence shown here is derived from an EMBL/GenBank/DDBJ whole genome shotgun (WGS) entry which is preliminary data.</text>
</comment>
<feature type="compositionally biased region" description="Basic residues" evidence="2">
    <location>
        <begin position="625"/>
        <end position="635"/>
    </location>
</feature>
<keyword evidence="4" id="KW-1185">Reference proteome</keyword>
<evidence type="ECO:0008006" key="5">
    <source>
        <dbReference type="Google" id="ProtNLM"/>
    </source>
</evidence>
<reference evidence="3" key="1">
    <citation type="journal article" date="2023" name="Science">
        <title>Genome structures resolve the early diversification of teleost fishes.</title>
        <authorList>
            <person name="Parey E."/>
            <person name="Louis A."/>
            <person name="Montfort J."/>
            <person name="Bouchez O."/>
            <person name="Roques C."/>
            <person name="Iampietro C."/>
            <person name="Lluch J."/>
            <person name="Castinel A."/>
            <person name="Donnadieu C."/>
            <person name="Desvignes T."/>
            <person name="Floi Bucao C."/>
            <person name="Jouanno E."/>
            <person name="Wen M."/>
            <person name="Mejri S."/>
            <person name="Dirks R."/>
            <person name="Jansen H."/>
            <person name="Henkel C."/>
            <person name="Chen W.J."/>
            <person name="Zahm M."/>
            <person name="Cabau C."/>
            <person name="Klopp C."/>
            <person name="Thompson A.W."/>
            <person name="Robinson-Rechavi M."/>
            <person name="Braasch I."/>
            <person name="Lecointre G."/>
            <person name="Bobe J."/>
            <person name="Postlethwait J.H."/>
            <person name="Berthelot C."/>
            <person name="Roest Crollius H."/>
            <person name="Guiguen Y."/>
        </authorList>
    </citation>
    <scope>NUCLEOTIDE SEQUENCE</scope>
    <source>
        <strain evidence="3">NC1722</strain>
    </source>
</reference>
<evidence type="ECO:0000256" key="1">
    <source>
        <dbReference type="ARBA" id="ARBA00007398"/>
    </source>
</evidence>
<evidence type="ECO:0000256" key="2">
    <source>
        <dbReference type="SAM" id="MobiDB-lite"/>
    </source>
</evidence>
<comment type="similarity">
    <text evidence="1">Belongs to the asteroid family.</text>
</comment>
<dbReference type="InterPro" id="IPR026832">
    <property type="entry name" value="Asteroid"/>
</dbReference>
<feature type="region of interest" description="Disordered" evidence="2">
    <location>
        <begin position="624"/>
        <end position="668"/>
    </location>
</feature>
<dbReference type="PANTHER" id="PTHR15665:SF1">
    <property type="entry name" value="PROTEIN ASTEROID HOMOLOG 1"/>
    <property type="match status" value="1"/>
</dbReference>
<dbReference type="SUPFAM" id="SSF88723">
    <property type="entry name" value="PIN domain-like"/>
    <property type="match status" value="1"/>
</dbReference>
<dbReference type="InterPro" id="IPR029060">
    <property type="entry name" value="PIN-like_dom_sf"/>
</dbReference>
<dbReference type="PANTHER" id="PTHR15665">
    <property type="entry name" value="ASTEROID PROTEIN"/>
    <property type="match status" value="1"/>
</dbReference>
<dbReference type="Gene3D" id="3.40.50.1010">
    <property type="entry name" value="5'-nuclease"/>
    <property type="match status" value="1"/>
</dbReference>
<sequence>MNYVVGNKTTFLVNLKLRNTRLVIDGNSLYRGLYLSSRLDQQHGGDYARFADCVRRFFKVLSFCDIRPFVVLGGSMGHTQNQFSALQHRAQADINAAHALSAGGRGASLPVLGKAVFRQVLSGLEVPFVQCVAEAEREMASLANQWNCAVLTMDSILYILDLKEGCLPTIYFQWDEVKMCKKKAASERCIDAWLFSIDRFCAHFNHMSKDLLPLFAAMALNDSTDLRPTMKTFFAKANIPKRPLQSEDWTRERIDGLLHWLARSPGPRDALARVLHALGGPHSRAAHAHSLLSSGMERYRLTTSNLVPFFTEGAPIPNLPAPVRALPGCVLQAMAKGQLGFFILNAVVWKRVVLHTQVEDFQLPSCNMTSQPIRQVLYGLLLGGRQTQADRRPDEEAGPTDAGMDSGSAHCVQEFARQNLELWSSSVPAVQTKTLLYLERLNQGGLQIRLEVLLDTLGVKESVLPLVPCHLGLPVCVTCYWLTHAQPTPDLQHLHALLLGLVHGELERLKPGGKGKKDLKAVRKRLCQLQVQRQRNGPDPGAAHTFSQWQSCLRMSLLLNQLLCFPLPEPQCAWLYRGTLVHQALKEMEMGKSPEELLQGDDLPGQLYRDLLGAVQGAVGPALFQRKKRRERGTRRQAPNNTLAQECEREDEGEDDGEDDEDQEEEWQCMGQDHMVQRSEVKQHNVKTAGAEHGWETSWENLLLLVVVLVGQQGAIFPRSPSSDEHCAVR</sequence>